<reference evidence="13" key="2">
    <citation type="submission" date="2025-08" db="UniProtKB">
        <authorList>
            <consortium name="Ensembl"/>
        </authorList>
    </citation>
    <scope>IDENTIFICATION</scope>
</reference>
<dbReference type="AlphaFoldDB" id="A0A4X2LY79"/>
<dbReference type="GO" id="GO:0030041">
    <property type="term" value="P:actin filament polymerization"/>
    <property type="evidence" value="ECO:0007669"/>
    <property type="project" value="TreeGrafter"/>
</dbReference>
<evidence type="ECO:0000256" key="7">
    <source>
        <dbReference type="ARBA" id="ARBA00058685"/>
    </source>
</evidence>
<protein>
    <recommendedName>
        <fullName evidence="8">Proline-serine-threonine phosphatase-interacting protein 2</fullName>
    </recommendedName>
</protein>
<dbReference type="GO" id="GO:0005886">
    <property type="term" value="C:plasma membrane"/>
    <property type="evidence" value="ECO:0007669"/>
    <property type="project" value="TreeGrafter"/>
</dbReference>
<proteinExistence type="predicted"/>
<dbReference type="Proteomes" id="UP000314987">
    <property type="component" value="Unassembled WGS sequence"/>
</dbReference>
<comment type="function">
    <text evidence="7">Binds to F-actin. May be involved in regulation of the actin cytoskeleton.</text>
</comment>
<keyword evidence="4" id="KW-0597">Phosphoprotein</keyword>
<dbReference type="InterPro" id="IPR001060">
    <property type="entry name" value="FCH_dom"/>
</dbReference>
<dbReference type="GO" id="GO:0005829">
    <property type="term" value="C:cytosol"/>
    <property type="evidence" value="ECO:0007669"/>
    <property type="project" value="Ensembl"/>
</dbReference>
<dbReference type="Pfam" id="PF00611">
    <property type="entry name" value="FCH"/>
    <property type="match status" value="1"/>
</dbReference>
<feature type="coiled-coil region" evidence="10">
    <location>
        <begin position="125"/>
        <end position="159"/>
    </location>
</feature>
<gene>
    <name evidence="13" type="primary">PSTPIP2</name>
</gene>
<dbReference type="PANTHER" id="PTHR23065:SF9">
    <property type="entry name" value="PROLINE-SERINE-THREONINE PHOSPHATASE-INTERACTING PROTEIN 2"/>
    <property type="match status" value="1"/>
</dbReference>
<dbReference type="GO" id="GO:0005884">
    <property type="term" value="C:actin filament"/>
    <property type="evidence" value="ECO:0007669"/>
    <property type="project" value="TreeGrafter"/>
</dbReference>
<comment type="subcellular location">
    <subcellularLocation>
        <location evidence="2">Cytoplasm</location>
    </subcellularLocation>
    <subcellularLocation>
        <location evidence="1">Membrane</location>
        <topology evidence="1">Peripheral membrane protein</topology>
    </subcellularLocation>
</comment>
<dbReference type="SUPFAM" id="SSF103657">
    <property type="entry name" value="BAR/IMD domain-like"/>
    <property type="match status" value="1"/>
</dbReference>
<evidence type="ECO:0000256" key="4">
    <source>
        <dbReference type="ARBA" id="ARBA00022553"/>
    </source>
</evidence>
<evidence type="ECO:0000256" key="6">
    <source>
        <dbReference type="ARBA" id="ARBA00023136"/>
    </source>
</evidence>
<evidence type="ECO:0000256" key="5">
    <source>
        <dbReference type="ARBA" id="ARBA00023054"/>
    </source>
</evidence>
<dbReference type="InterPro" id="IPR031160">
    <property type="entry name" value="F_BAR_dom"/>
</dbReference>
<dbReference type="OMA" id="EEADQNM"/>
<evidence type="ECO:0000256" key="10">
    <source>
        <dbReference type="SAM" id="Coils"/>
    </source>
</evidence>
<dbReference type="PROSITE" id="PS51741">
    <property type="entry name" value="F_BAR"/>
    <property type="match status" value="1"/>
</dbReference>
<accession>A0A4X2LY79</accession>
<feature type="region of interest" description="Disordered" evidence="11">
    <location>
        <begin position="325"/>
        <end position="353"/>
    </location>
</feature>
<evidence type="ECO:0000256" key="3">
    <source>
        <dbReference type="ARBA" id="ARBA00022490"/>
    </source>
</evidence>
<dbReference type="InterPro" id="IPR027267">
    <property type="entry name" value="AH/BAR_dom_sf"/>
</dbReference>
<dbReference type="GO" id="GO:0051015">
    <property type="term" value="F:actin filament binding"/>
    <property type="evidence" value="ECO:0007669"/>
    <property type="project" value="TreeGrafter"/>
</dbReference>
<keyword evidence="5 9" id="KW-0175">Coiled coil</keyword>
<keyword evidence="14" id="KW-1185">Reference proteome</keyword>
<feature type="domain" description="F-BAR" evidence="12">
    <location>
        <begin position="38"/>
        <end position="298"/>
    </location>
</feature>
<keyword evidence="3" id="KW-0963">Cytoplasm</keyword>
<dbReference type="SMART" id="SM00055">
    <property type="entry name" value="FCH"/>
    <property type="match status" value="1"/>
</dbReference>
<reference evidence="14" key="1">
    <citation type="submission" date="2018-12" db="EMBL/GenBank/DDBJ databases">
        <authorList>
            <person name="Yazar S."/>
        </authorList>
    </citation>
    <scope>NUCLEOTIDE SEQUENCE [LARGE SCALE GENOMIC DNA]</scope>
</reference>
<dbReference type="GeneTree" id="ENSGT00940000158788"/>
<dbReference type="FunFam" id="1.20.1270.60:FF:000054">
    <property type="entry name" value="Proline-serine-threonine phosphatase interacting protein 2"/>
    <property type="match status" value="1"/>
</dbReference>
<dbReference type="PANTHER" id="PTHR23065">
    <property type="entry name" value="PROLINE-SERINE-THREONINE PHOSPHATASE INTERACTING PROTEIN 1"/>
    <property type="match status" value="1"/>
</dbReference>
<dbReference type="Ensembl" id="ENSVURT00010033073.1">
    <property type="protein sequence ID" value="ENSVURP00010029023.1"/>
    <property type="gene ID" value="ENSVURG00010022237.1"/>
</dbReference>
<keyword evidence="6" id="KW-0472">Membrane</keyword>
<dbReference type="STRING" id="29139.ENSVURP00010029023"/>
<evidence type="ECO:0000313" key="14">
    <source>
        <dbReference type="Proteomes" id="UP000314987"/>
    </source>
</evidence>
<evidence type="ECO:0000256" key="8">
    <source>
        <dbReference type="ARBA" id="ARBA00071017"/>
    </source>
</evidence>
<organism evidence="13 14">
    <name type="scientific">Vombatus ursinus</name>
    <name type="common">Common wombat</name>
    <dbReference type="NCBI Taxonomy" id="29139"/>
    <lineage>
        <taxon>Eukaryota</taxon>
        <taxon>Metazoa</taxon>
        <taxon>Chordata</taxon>
        <taxon>Craniata</taxon>
        <taxon>Vertebrata</taxon>
        <taxon>Euteleostomi</taxon>
        <taxon>Mammalia</taxon>
        <taxon>Metatheria</taxon>
        <taxon>Diprotodontia</taxon>
        <taxon>Vombatidae</taxon>
        <taxon>Vombatus</taxon>
    </lineage>
</organism>
<evidence type="ECO:0000313" key="13">
    <source>
        <dbReference type="Ensembl" id="ENSVURP00010029023.1"/>
    </source>
</evidence>
<feature type="compositionally biased region" description="Low complexity" evidence="11">
    <location>
        <begin position="327"/>
        <end position="341"/>
    </location>
</feature>
<dbReference type="Gene3D" id="1.20.1270.60">
    <property type="entry name" value="Arfaptin homology (AH) domain/BAR domain"/>
    <property type="match status" value="1"/>
</dbReference>
<evidence type="ECO:0000256" key="1">
    <source>
        <dbReference type="ARBA" id="ARBA00004170"/>
    </source>
</evidence>
<name>A0A4X2LY79_VOMUR</name>
<sequence>MRNSKVADWTLVFTQRSLSPASSTLGPHCLDSNVMKASKFRENFWCPQFLSTIGYDSIIQHLNEGRKNCKEFEDFLKERAMIEEKYGKDLINLCRKKPCGQNETNTMKRALEVFKQQIDNVGQSHLQLAQTLREEARKMEEFKEKQKIQRKKIEVLMDNMHKQKQLQYKKTMEAKKIYEQKCKDKDEAEQAVHRSANIATPKQQEKLFVKLATSKTAAEDSDKTYLLSINLLEKIREDWQDEHSKACEFFEIQECERINYFRNALWQHMNQLSLQCVISDEMFEEVRKSLEMCSIERDIDYFVAQRRTGQVPPAPILYENFYNSQKNPVPGRNPGPNVGRRGPPPIPQNVSDDDDYSLVTECNIISNQYQQN</sequence>
<evidence type="ECO:0000256" key="11">
    <source>
        <dbReference type="SAM" id="MobiDB-lite"/>
    </source>
</evidence>
<evidence type="ECO:0000259" key="12">
    <source>
        <dbReference type="PROSITE" id="PS51741"/>
    </source>
</evidence>
<evidence type="ECO:0000256" key="2">
    <source>
        <dbReference type="ARBA" id="ARBA00004496"/>
    </source>
</evidence>
<reference evidence="13" key="3">
    <citation type="submission" date="2025-09" db="UniProtKB">
        <authorList>
            <consortium name="Ensembl"/>
        </authorList>
    </citation>
    <scope>IDENTIFICATION</scope>
</reference>
<evidence type="ECO:0000256" key="9">
    <source>
        <dbReference type="PROSITE-ProRule" id="PRU01077"/>
    </source>
</evidence>